<dbReference type="InterPro" id="IPR010682">
    <property type="entry name" value="SCRL"/>
</dbReference>
<evidence type="ECO:0000256" key="2">
    <source>
        <dbReference type="ARBA" id="ARBA00006722"/>
    </source>
</evidence>
<comment type="subcellular location">
    <subcellularLocation>
        <location evidence="1">Secreted</location>
    </subcellularLocation>
</comment>
<organism evidence="7 8">
    <name type="scientific">Capsella rubella</name>
    <dbReference type="NCBI Taxonomy" id="81985"/>
    <lineage>
        <taxon>Eukaryota</taxon>
        <taxon>Viridiplantae</taxon>
        <taxon>Streptophyta</taxon>
        <taxon>Embryophyta</taxon>
        <taxon>Tracheophyta</taxon>
        <taxon>Spermatophyta</taxon>
        <taxon>Magnoliopsida</taxon>
        <taxon>eudicotyledons</taxon>
        <taxon>Gunneridae</taxon>
        <taxon>Pentapetalae</taxon>
        <taxon>rosids</taxon>
        <taxon>malvids</taxon>
        <taxon>Brassicales</taxon>
        <taxon>Brassicaceae</taxon>
        <taxon>Camelineae</taxon>
        <taxon>Capsella</taxon>
    </lineage>
</organism>
<evidence type="ECO:0000256" key="1">
    <source>
        <dbReference type="ARBA" id="ARBA00004613"/>
    </source>
</evidence>
<evidence type="ECO:0000256" key="5">
    <source>
        <dbReference type="ARBA" id="ARBA00023157"/>
    </source>
</evidence>
<dbReference type="AlphaFoldDB" id="R0H598"/>
<evidence type="ECO:0000313" key="7">
    <source>
        <dbReference type="EMBL" id="EOA18723.1"/>
    </source>
</evidence>
<dbReference type="GO" id="GO:0005576">
    <property type="term" value="C:extracellular region"/>
    <property type="evidence" value="ECO:0007669"/>
    <property type="project" value="UniProtKB-SubCell"/>
</dbReference>
<feature type="chain" id="PRO_5004351927" evidence="6">
    <location>
        <begin position="29"/>
        <end position="101"/>
    </location>
</feature>
<dbReference type="Proteomes" id="UP000029121">
    <property type="component" value="Unassembled WGS sequence"/>
</dbReference>
<keyword evidence="5" id="KW-1015">Disulfide bond</keyword>
<comment type="similarity">
    <text evidence="2">Belongs to the DEFL family.</text>
</comment>
<evidence type="ECO:0000256" key="6">
    <source>
        <dbReference type="SAM" id="SignalP"/>
    </source>
</evidence>
<keyword evidence="3" id="KW-0964">Secreted</keyword>
<proteinExistence type="inferred from homology"/>
<dbReference type="PANTHER" id="PTHR34450:SF8">
    <property type="entry name" value="DEFENSIN-LIKE PROTEIN 232-RELATED"/>
    <property type="match status" value="1"/>
</dbReference>
<feature type="signal peptide" evidence="6">
    <location>
        <begin position="1"/>
        <end position="28"/>
    </location>
</feature>
<reference evidence="8" key="1">
    <citation type="journal article" date="2013" name="Nat. Genet.">
        <title>The Capsella rubella genome and the genomic consequences of rapid mating system evolution.</title>
        <authorList>
            <person name="Slotte T."/>
            <person name="Hazzouri K.M."/>
            <person name="Agren J.A."/>
            <person name="Koenig D."/>
            <person name="Maumus F."/>
            <person name="Guo Y.L."/>
            <person name="Steige K."/>
            <person name="Platts A.E."/>
            <person name="Escobar J.S."/>
            <person name="Newman L.K."/>
            <person name="Wang W."/>
            <person name="Mandakova T."/>
            <person name="Vello E."/>
            <person name="Smith L.M."/>
            <person name="Henz S.R."/>
            <person name="Steffen J."/>
            <person name="Takuno S."/>
            <person name="Brandvain Y."/>
            <person name="Coop G."/>
            <person name="Andolfatto P."/>
            <person name="Hu T.T."/>
            <person name="Blanchette M."/>
            <person name="Clark R.M."/>
            <person name="Quesneville H."/>
            <person name="Nordborg M."/>
            <person name="Gaut B.S."/>
            <person name="Lysak M.A."/>
            <person name="Jenkins J."/>
            <person name="Grimwood J."/>
            <person name="Chapman J."/>
            <person name="Prochnik S."/>
            <person name="Shu S."/>
            <person name="Rokhsar D."/>
            <person name="Schmutz J."/>
            <person name="Weigel D."/>
            <person name="Wright S.I."/>
        </authorList>
    </citation>
    <scope>NUCLEOTIDE SEQUENCE [LARGE SCALE GENOMIC DNA]</scope>
    <source>
        <strain evidence="8">cv. Monte Gargano</strain>
    </source>
</reference>
<evidence type="ECO:0000256" key="3">
    <source>
        <dbReference type="ARBA" id="ARBA00022525"/>
    </source>
</evidence>
<dbReference type="GO" id="GO:0007165">
    <property type="term" value="P:signal transduction"/>
    <property type="evidence" value="ECO:0007669"/>
    <property type="project" value="InterPro"/>
</dbReference>
<dbReference type="Pfam" id="PF06876">
    <property type="entry name" value="SCRL"/>
    <property type="match status" value="1"/>
</dbReference>
<accession>R0H598</accession>
<protein>
    <submittedName>
        <fullName evidence="7">Uncharacterized protein</fullName>
    </submittedName>
</protein>
<dbReference type="PANTHER" id="PTHR34450">
    <property type="entry name" value="DEFENSIN-LIKE PROTEIN 245-RELATED"/>
    <property type="match status" value="1"/>
</dbReference>
<evidence type="ECO:0000256" key="4">
    <source>
        <dbReference type="ARBA" id="ARBA00022729"/>
    </source>
</evidence>
<evidence type="ECO:0000313" key="8">
    <source>
        <dbReference type="Proteomes" id="UP000029121"/>
    </source>
</evidence>
<keyword evidence="4 6" id="KW-0732">Signal</keyword>
<gene>
    <name evidence="7" type="ORF">CARUB_v10007302mg</name>
</gene>
<keyword evidence="8" id="KW-1185">Reference proteome</keyword>
<dbReference type="EMBL" id="KB870811">
    <property type="protein sequence ID" value="EOA18723.1"/>
    <property type="molecule type" value="Genomic_DNA"/>
</dbReference>
<name>R0H598_9BRAS</name>
<sequence>MHMRSTTLFMFSCFSICLILSHVKEVEAGAPPQDCWELVTFPGKCGFHGKKKCFKEMEAKMKQRFLQCTCKNLKDEPKPPKDEHDCICQRENPYECNNVPS</sequence>